<keyword evidence="4" id="KW-1185">Reference proteome</keyword>
<organism evidence="2">
    <name type="scientific">Hexamita inflata</name>
    <dbReference type="NCBI Taxonomy" id="28002"/>
    <lineage>
        <taxon>Eukaryota</taxon>
        <taxon>Metamonada</taxon>
        <taxon>Diplomonadida</taxon>
        <taxon>Hexamitidae</taxon>
        <taxon>Hexamitinae</taxon>
        <taxon>Hexamita</taxon>
    </lineage>
</organism>
<sequence>MVYDDGVGWTGTNASKESGVGRAHAGRAGNVRFRIRASASSDHQRCTGRAAAGVRGVQRVHAAGAYPTRDEGPGGRALTHPGDYLLAGDRALADAVVQDRVGRLAHARGAHQNRVRGAVAESGNERKARRALAGLRNGIERGVGGAVADAFRQPGAGRTRAGEADSQRAGGERSVRYSGEGNPALGNQPGAGHLEDEGAGVRGLVHDQREEDRVDGDGGLGFVDEAVYLVPEEGAGEADILDRDGLRLDFDQRPALQRSGLEGERRVLDEAGGELVCEAEKSVGLGPGHLELGLVQNQLGLHLEGEAVERRERVVLDLDGDREELQVEVRVAAEDAADVVVLAVLERKLHTRVLDHQVGHGHEEEREVGAREVHLGVDPELDDRRVGGPEDGVRRLVAQGPGQRVVERDGPGDNLPGAHGVFVDEVVAVVELGHRSHVLLHAQQITEHI</sequence>
<name>A0AA86Q3Q1_9EUKA</name>
<feature type="compositionally biased region" description="Basic and acidic residues" evidence="1">
    <location>
        <begin position="160"/>
        <end position="175"/>
    </location>
</feature>
<comment type="caution">
    <text evidence="2">The sequence shown here is derived from an EMBL/GenBank/DDBJ whole genome shotgun (WGS) entry which is preliminary data.</text>
</comment>
<evidence type="ECO:0000256" key="1">
    <source>
        <dbReference type="SAM" id="MobiDB-lite"/>
    </source>
</evidence>
<evidence type="ECO:0000313" key="2">
    <source>
        <dbReference type="EMBL" id="CAI9950678.1"/>
    </source>
</evidence>
<feature type="region of interest" description="Disordered" evidence="1">
    <location>
        <begin position="1"/>
        <end position="23"/>
    </location>
</feature>
<gene>
    <name evidence="2" type="ORF">HINF_LOCUS38323</name>
    <name evidence="3" type="ORF">HINF_LOCUS56900</name>
</gene>
<reference evidence="2" key="1">
    <citation type="submission" date="2023-06" db="EMBL/GenBank/DDBJ databases">
        <authorList>
            <person name="Kurt Z."/>
        </authorList>
    </citation>
    <scope>NUCLEOTIDE SEQUENCE</scope>
</reference>
<dbReference type="EMBL" id="CATOUU010000816">
    <property type="protein sequence ID" value="CAI9950678.1"/>
    <property type="molecule type" value="Genomic_DNA"/>
</dbReference>
<reference evidence="3 4" key="2">
    <citation type="submission" date="2024-07" db="EMBL/GenBank/DDBJ databases">
        <authorList>
            <person name="Akdeniz Z."/>
        </authorList>
    </citation>
    <scope>NUCLEOTIDE SEQUENCE [LARGE SCALE GENOMIC DNA]</scope>
</reference>
<accession>A0AA86Q3Q1</accession>
<dbReference type="AlphaFoldDB" id="A0AA86Q3Q1"/>
<feature type="region of interest" description="Disordered" evidence="1">
    <location>
        <begin position="151"/>
        <end position="197"/>
    </location>
</feature>
<evidence type="ECO:0000313" key="3">
    <source>
        <dbReference type="EMBL" id="CAL6074804.1"/>
    </source>
</evidence>
<evidence type="ECO:0000313" key="4">
    <source>
        <dbReference type="Proteomes" id="UP001642409"/>
    </source>
</evidence>
<dbReference type="EMBL" id="CAXDID020000310">
    <property type="protein sequence ID" value="CAL6074804.1"/>
    <property type="molecule type" value="Genomic_DNA"/>
</dbReference>
<dbReference type="Proteomes" id="UP001642409">
    <property type="component" value="Unassembled WGS sequence"/>
</dbReference>
<proteinExistence type="predicted"/>
<protein>
    <submittedName>
        <fullName evidence="3">Hypothetical_protein</fullName>
    </submittedName>
</protein>